<reference evidence="6 7" key="1">
    <citation type="submission" date="2017-02" db="EMBL/GenBank/DDBJ databases">
        <title>The new phylogeny of genus Mycobacterium.</title>
        <authorList>
            <person name="Tortoli E."/>
            <person name="Trovato A."/>
            <person name="Cirillo D.M."/>
        </authorList>
    </citation>
    <scope>NUCLEOTIDE SEQUENCE [LARGE SCALE GENOMIC DNA]</scope>
    <source>
        <strain evidence="6 7">DSM 44471</strain>
    </source>
</reference>
<dbReference type="NCBIfam" id="NF009474">
    <property type="entry name" value="PRK12837.1"/>
    <property type="match status" value="1"/>
</dbReference>
<evidence type="ECO:0000259" key="5">
    <source>
        <dbReference type="Pfam" id="PF00890"/>
    </source>
</evidence>
<dbReference type="InterPro" id="IPR036188">
    <property type="entry name" value="FAD/NAD-bd_sf"/>
</dbReference>
<proteinExistence type="predicted"/>
<comment type="cofactor">
    <cofactor evidence="1">
        <name>FAD</name>
        <dbReference type="ChEBI" id="CHEBI:57692"/>
    </cofactor>
</comment>
<evidence type="ECO:0000313" key="7">
    <source>
        <dbReference type="Proteomes" id="UP000192566"/>
    </source>
</evidence>
<evidence type="ECO:0000313" key="6">
    <source>
        <dbReference type="EMBL" id="ORA75157.1"/>
    </source>
</evidence>
<dbReference type="Gene3D" id="3.50.50.60">
    <property type="entry name" value="FAD/NAD(P)-binding domain"/>
    <property type="match status" value="1"/>
</dbReference>
<evidence type="ECO:0000256" key="4">
    <source>
        <dbReference type="ARBA" id="ARBA00023002"/>
    </source>
</evidence>
<dbReference type="Pfam" id="PF00890">
    <property type="entry name" value="FAD_binding_2"/>
    <property type="match status" value="1"/>
</dbReference>
<dbReference type="PANTHER" id="PTHR43400:SF10">
    <property type="entry name" value="3-OXOSTEROID 1-DEHYDROGENASE"/>
    <property type="match status" value="1"/>
</dbReference>
<comment type="caution">
    <text evidence="6">The sequence shown here is derived from an EMBL/GenBank/DDBJ whole genome shotgun (WGS) entry which is preliminary data.</text>
</comment>
<dbReference type="SUPFAM" id="SSF51905">
    <property type="entry name" value="FAD/NAD(P)-binding domain"/>
    <property type="match status" value="1"/>
</dbReference>
<evidence type="ECO:0000256" key="2">
    <source>
        <dbReference type="ARBA" id="ARBA00022630"/>
    </source>
</evidence>
<dbReference type="InterPro" id="IPR003953">
    <property type="entry name" value="FAD-dep_OxRdtase_2_FAD-bd"/>
</dbReference>
<dbReference type="Gene3D" id="3.90.700.10">
    <property type="entry name" value="Succinate dehydrogenase/fumarate reductase flavoprotein, catalytic domain"/>
    <property type="match status" value="1"/>
</dbReference>
<dbReference type="EMBL" id="MVHR01000006">
    <property type="protein sequence ID" value="ORA75157.1"/>
    <property type="molecule type" value="Genomic_DNA"/>
</dbReference>
<keyword evidence="7" id="KW-1185">Reference proteome</keyword>
<protein>
    <submittedName>
        <fullName evidence="6">3-ketosteroid-delta-1-dehydrogenase</fullName>
    </submittedName>
</protein>
<organism evidence="6 7">
    <name type="scientific">Mycobacterium heidelbergense</name>
    <dbReference type="NCBI Taxonomy" id="53376"/>
    <lineage>
        <taxon>Bacteria</taxon>
        <taxon>Bacillati</taxon>
        <taxon>Actinomycetota</taxon>
        <taxon>Actinomycetes</taxon>
        <taxon>Mycobacteriales</taxon>
        <taxon>Mycobacteriaceae</taxon>
        <taxon>Mycobacterium</taxon>
        <taxon>Mycobacterium simiae complex</taxon>
    </lineage>
</organism>
<sequence>MDARPLGTADWAAECDVLVAGSGGGGVTGAYTAAREGLDVLLVEATDKFGGTTAYSGGGGVWFPCNPVLVRAGAPGSFDDTIEDALTYYHAVVGDRTPRELQETYVRGGARLIEYLEADPYLKFVPLPWPDYYGKAPKARLDGQRHIAAKPWKVAAAPELREAIRGPLDADRLGAEPPADYYIGGRALIARFLTAIGQYPNASLRRDTALVELVRSGDRIVGAIVESDGERRAIRTRLGVLLAAGGFERNEELRRRYGVPGVARDTMGGPGSRGLALQAGIAAGADTDLLDQAWWSPGMTHPDGRSAFALWFTGGIFVNQDGDRFVNESRAYDRAGREIIALLQNGSITLPYWMIYDDKEGEVPPVKATNVTVVETEKYVAAGLWHSADTLEGLAAKIGVPGERLAATVARFNGFAASGVDEDFGRGDEAFDRAFSGGASPLVPIDSPPYHAAAFGLSDLGTKGGLRTDAAARVLDTSGEPIPGLYAAGNTMAAPSGTAYPGGGNPIGTSMLFSHLAVLDMRDRRR</sequence>
<evidence type="ECO:0000256" key="3">
    <source>
        <dbReference type="ARBA" id="ARBA00022827"/>
    </source>
</evidence>
<dbReference type="InterPro" id="IPR027477">
    <property type="entry name" value="Succ_DH/fumarate_Rdtase_cat_sf"/>
</dbReference>
<dbReference type="InterPro" id="IPR050315">
    <property type="entry name" value="FAD-oxidoreductase_2"/>
</dbReference>
<dbReference type="Proteomes" id="UP000192566">
    <property type="component" value="Unassembled WGS sequence"/>
</dbReference>
<keyword evidence="3" id="KW-0274">FAD</keyword>
<dbReference type="GO" id="GO:0008202">
    <property type="term" value="P:steroid metabolic process"/>
    <property type="evidence" value="ECO:0007669"/>
    <property type="project" value="UniProtKB-ARBA"/>
</dbReference>
<dbReference type="SUPFAM" id="SSF56425">
    <property type="entry name" value="Succinate dehydrogenase/fumarate reductase flavoprotein, catalytic domain"/>
    <property type="match status" value="1"/>
</dbReference>
<dbReference type="OrthoDB" id="9813348at2"/>
<keyword evidence="4" id="KW-0560">Oxidoreductase</keyword>
<dbReference type="RefSeq" id="WP_083073214.1">
    <property type="nucleotide sequence ID" value="NZ_AP022615.1"/>
</dbReference>
<dbReference type="PANTHER" id="PTHR43400">
    <property type="entry name" value="FUMARATE REDUCTASE"/>
    <property type="match status" value="1"/>
</dbReference>
<evidence type="ECO:0000256" key="1">
    <source>
        <dbReference type="ARBA" id="ARBA00001974"/>
    </source>
</evidence>
<keyword evidence="2" id="KW-0285">Flavoprotein</keyword>
<dbReference type="GO" id="GO:0033765">
    <property type="term" value="F:steroid dehydrogenase activity, acting on the CH-CH group of donors"/>
    <property type="evidence" value="ECO:0007669"/>
    <property type="project" value="UniProtKB-ARBA"/>
</dbReference>
<dbReference type="AlphaFoldDB" id="A0A1X0DS38"/>
<accession>A0A1X0DS38</accession>
<name>A0A1X0DS38_MYCHE</name>
<dbReference type="STRING" id="53376.BST25_06635"/>
<feature type="domain" description="FAD-dependent oxidoreductase 2 FAD-binding" evidence="5">
    <location>
        <begin position="16"/>
        <end position="506"/>
    </location>
</feature>
<gene>
    <name evidence="6" type="ORF">BST25_06635</name>
</gene>